<accession>A0A3P3ZQS5</accession>
<organism evidence="2">
    <name type="scientific">mine drainage metagenome</name>
    <dbReference type="NCBI Taxonomy" id="410659"/>
    <lineage>
        <taxon>unclassified sequences</taxon>
        <taxon>metagenomes</taxon>
        <taxon>ecological metagenomes</taxon>
    </lineage>
</organism>
<gene>
    <name evidence="2" type="ORF">CARN8_4950001</name>
</gene>
<proteinExistence type="predicted"/>
<reference evidence="2" key="1">
    <citation type="submission" date="2018-10" db="EMBL/GenBank/DDBJ databases">
        <authorList>
            <person name="Plewniak F."/>
        </authorList>
    </citation>
    <scope>NUCLEOTIDE SEQUENCE</scope>
</reference>
<name>A0A3P3ZQS5_9ZZZZ</name>
<evidence type="ECO:0000313" key="2">
    <source>
        <dbReference type="EMBL" id="VAY89044.1"/>
    </source>
</evidence>
<evidence type="ECO:0000256" key="1">
    <source>
        <dbReference type="SAM" id="MobiDB-lite"/>
    </source>
</evidence>
<dbReference type="EMBL" id="UOYP01000440">
    <property type="protein sequence ID" value="VAY89044.1"/>
    <property type="molecule type" value="Genomic_DNA"/>
</dbReference>
<protein>
    <submittedName>
        <fullName evidence="2">Uncharacterized protein</fullName>
    </submittedName>
</protein>
<sequence length="110" mass="12205">MLTNLGVGPALNVRLVLRFMGIEDYGFSRELTPIPAHESRGESNYSVRVAFQPEDGFNDVDAQLSTGPSWEIILEYKDVFGNCFHTIHSKNPQQPWTMCGKGSPPLGKPP</sequence>
<feature type="region of interest" description="Disordered" evidence="1">
    <location>
        <begin position="91"/>
        <end position="110"/>
    </location>
</feature>
<dbReference type="AlphaFoldDB" id="A0A3P3ZQS5"/>